<accession>A0ABS3U2M9</accession>
<comment type="caution">
    <text evidence="2">The sequence shown here is derived from an EMBL/GenBank/DDBJ whole genome shotgun (WGS) entry which is preliminary data.</text>
</comment>
<dbReference type="EMBL" id="JAGFNP010000004">
    <property type="protein sequence ID" value="MBO3733026.1"/>
    <property type="molecule type" value="Genomic_DNA"/>
</dbReference>
<dbReference type="RefSeq" id="WP_208495834.1">
    <property type="nucleotide sequence ID" value="NZ_JAGFNP010000004.1"/>
</dbReference>
<feature type="domain" description="Glyoxalase-like" evidence="1">
    <location>
        <begin position="3"/>
        <end position="170"/>
    </location>
</feature>
<evidence type="ECO:0000259" key="1">
    <source>
        <dbReference type="Pfam" id="PF13468"/>
    </source>
</evidence>
<dbReference type="InterPro" id="IPR025870">
    <property type="entry name" value="Glyoxalase-like_dom"/>
</dbReference>
<evidence type="ECO:0000313" key="2">
    <source>
        <dbReference type="EMBL" id="MBO3733026.1"/>
    </source>
</evidence>
<proteinExistence type="predicted"/>
<organism evidence="2 3">
    <name type="scientific">Glycomyces niveus</name>
    <dbReference type="NCBI Taxonomy" id="2820287"/>
    <lineage>
        <taxon>Bacteria</taxon>
        <taxon>Bacillati</taxon>
        <taxon>Actinomycetota</taxon>
        <taxon>Actinomycetes</taxon>
        <taxon>Glycomycetales</taxon>
        <taxon>Glycomycetaceae</taxon>
        <taxon>Glycomyces</taxon>
    </lineage>
</organism>
<sequence>MEIDHVVLATRSRQEAEQALAEAGLGIARGRELPGLGLSNLVVPLRHGQLLEVHYPNGKAPAPGAPPLLRFDSEALELHPEDTLIPVAWLVAVEEEARLRELAARHAMSLIEAPAEGPGFPPYLLAGFGQNFARRYLPCLIHWSEGFPPLRAEHGREPVGITGIDVAGPRDVIEDWCGDRPAGLRTVPGTSGAVRVEIGFADGGTVTLGVTSTA</sequence>
<reference evidence="2 3" key="1">
    <citation type="submission" date="2021-03" db="EMBL/GenBank/DDBJ databases">
        <title>Glycomyces sp. nov., a novel actinomycete isolated from soil.</title>
        <authorList>
            <person name="Yang X."/>
            <person name="Xu X."/>
        </authorList>
    </citation>
    <scope>NUCLEOTIDE SEQUENCE [LARGE SCALE GENOMIC DNA]</scope>
    <source>
        <strain evidence="2 3">NEAU-S30</strain>
    </source>
</reference>
<keyword evidence="3" id="KW-1185">Reference proteome</keyword>
<name>A0ABS3U2M9_9ACTN</name>
<protein>
    <submittedName>
        <fullName evidence="2">VOC family protein</fullName>
    </submittedName>
</protein>
<evidence type="ECO:0000313" key="3">
    <source>
        <dbReference type="Proteomes" id="UP000681341"/>
    </source>
</evidence>
<dbReference type="Pfam" id="PF13468">
    <property type="entry name" value="Glyoxalase_3"/>
    <property type="match status" value="1"/>
</dbReference>
<gene>
    <name evidence="2" type="ORF">J5V16_09350</name>
</gene>
<dbReference type="Proteomes" id="UP000681341">
    <property type="component" value="Unassembled WGS sequence"/>
</dbReference>